<comment type="caution">
    <text evidence="1">The sequence shown here is derived from an EMBL/GenBank/DDBJ whole genome shotgun (WGS) entry which is preliminary data.</text>
</comment>
<sequence>MKTEKPGMGQYCSDISKQKAAMYALHCGPICKTAICYCLGSELTTFSLILTGYFFFSSLIHFSSSINW</sequence>
<dbReference type="AlphaFoldDB" id="A0A4Q7MUG0"/>
<evidence type="ECO:0000313" key="2">
    <source>
        <dbReference type="Proteomes" id="UP000293874"/>
    </source>
</evidence>
<dbReference type="EMBL" id="SGXA01000002">
    <property type="protein sequence ID" value="RZS71604.1"/>
    <property type="molecule type" value="Genomic_DNA"/>
</dbReference>
<name>A0A4Q7MUG0_9BACT</name>
<protein>
    <submittedName>
        <fullName evidence="1">Uncharacterized protein</fullName>
    </submittedName>
</protein>
<evidence type="ECO:0000313" key="1">
    <source>
        <dbReference type="EMBL" id="RZS71604.1"/>
    </source>
</evidence>
<dbReference type="Proteomes" id="UP000293874">
    <property type="component" value="Unassembled WGS sequence"/>
</dbReference>
<gene>
    <name evidence="1" type="ORF">EV199_3510</name>
</gene>
<reference evidence="1 2" key="1">
    <citation type="submission" date="2019-02" db="EMBL/GenBank/DDBJ databases">
        <title>Genomic Encyclopedia of Type Strains, Phase IV (KMG-IV): sequencing the most valuable type-strain genomes for metagenomic binning, comparative biology and taxonomic classification.</title>
        <authorList>
            <person name="Goeker M."/>
        </authorList>
    </citation>
    <scope>NUCLEOTIDE SEQUENCE [LARGE SCALE GENOMIC DNA]</scope>
    <source>
        <strain evidence="1 2">DSM 18116</strain>
    </source>
</reference>
<proteinExistence type="predicted"/>
<organism evidence="1 2">
    <name type="scientific">Pseudobacter ginsenosidimutans</name>
    <dbReference type="NCBI Taxonomy" id="661488"/>
    <lineage>
        <taxon>Bacteria</taxon>
        <taxon>Pseudomonadati</taxon>
        <taxon>Bacteroidota</taxon>
        <taxon>Chitinophagia</taxon>
        <taxon>Chitinophagales</taxon>
        <taxon>Chitinophagaceae</taxon>
        <taxon>Pseudobacter</taxon>
    </lineage>
</organism>
<keyword evidence="2" id="KW-1185">Reference proteome</keyword>
<accession>A0A4Q7MUG0</accession>